<keyword evidence="3" id="KW-0732">Signal</keyword>
<evidence type="ECO:0000313" key="4">
    <source>
        <dbReference type="EMBL" id="GJD50684.1"/>
    </source>
</evidence>
<feature type="transmembrane region" description="Helical" evidence="2">
    <location>
        <begin position="33"/>
        <end position="53"/>
    </location>
</feature>
<evidence type="ECO:0000256" key="2">
    <source>
        <dbReference type="SAM" id="Phobius"/>
    </source>
</evidence>
<keyword evidence="2" id="KW-1133">Transmembrane helix</keyword>
<comment type="caution">
    <text evidence="4">The sequence shown here is derived from an EMBL/GenBank/DDBJ whole genome shotgun (WGS) entry which is preliminary data.</text>
</comment>
<keyword evidence="5" id="KW-1185">Reference proteome</keyword>
<evidence type="ECO:0008006" key="6">
    <source>
        <dbReference type="Google" id="ProtNLM"/>
    </source>
</evidence>
<protein>
    <recommendedName>
        <fullName evidence="6">Glycine zipper 2TM domain-containing protein</fullName>
    </recommendedName>
</protein>
<dbReference type="RefSeq" id="WP_128560804.1">
    <property type="nucleotide sequence ID" value="NZ_BPQH01000010.1"/>
</dbReference>
<organism evidence="4 5">
    <name type="scientific">Methylobacterium crusticola</name>
    <dbReference type="NCBI Taxonomy" id="1697972"/>
    <lineage>
        <taxon>Bacteria</taxon>
        <taxon>Pseudomonadati</taxon>
        <taxon>Pseudomonadota</taxon>
        <taxon>Alphaproteobacteria</taxon>
        <taxon>Hyphomicrobiales</taxon>
        <taxon>Methylobacteriaceae</taxon>
        <taxon>Methylobacterium</taxon>
    </lineage>
</organism>
<evidence type="ECO:0000256" key="3">
    <source>
        <dbReference type="SAM" id="SignalP"/>
    </source>
</evidence>
<gene>
    <name evidence="4" type="ORF">OPKNFCMD_3429</name>
</gene>
<feature type="chain" id="PRO_5045276947" description="Glycine zipper 2TM domain-containing protein" evidence="3">
    <location>
        <begin position="24"/>
        <end position="75"/>
    </location>
</feature>
<reference evidence="4" key="1">
    <citation type="journal article" date="2021" name="Front. Microbiol.">
        <title>Comprehensive Comparative Genomics and Phenotyping of Methylobacterium Species.</title>
        <authorList>
            <person name="Alessa O."/>
            <person name="Ogura Y."/>
            <person name="Fujitani Y."/>
            <person name="Takami H."/>
            <person name="Hayashi T."/>
            <person name="Sahin N."/>
            <person name="Tani A."/>
        </authorList>
    </citation>
    <scope>NUCLEOTIDE SEQUENCE</scope>
    <source>
        <strain evidence="4">KCTC 52305</strain>
    </source>
</reference>
<feature type="region of interest" description="Disordered" evidence="1">
    <location>
        <begin position="55"/>
        <end position="75"/>
    </location>
</feature>
<sequence length="75" mass="7234">MRMYLAGAALAAALVGFSGAAQAKGCIKGALVGGIAGHAVGHGVLGAAAGCAVGRHQANKRPRGRDAAVQPTTAR</sequence>
<dbReference type="EMBL" id="BPQH01000010">
    <property type="protein sequence ID" value="GJD50684.1"/>
    <property type="molecule type" value="Genomic_DNA"/>
</dbReference>
<accession>A0ABQ4QZT2</accession>
<keyword evidence="2" id="KW-0812">Transmembrane</keyword>
<evidence type="ECO:0000313" key="5">
    <source>
        <dbReference type="Proteomes" id="UP001055167"/>
    </source>
</evidence>
<feature type="signal peptide" evidence="3">
    <location>
        <begin position="1"/>
        <end position="23"/>
    </location>
</feature>
<dbReference type="Proteomes" id="UP001055167">
    <property type="component" value="Unassembled WGS sequence"/>
</dbReference>
<proteinExistence type="predicted"/>
<name>A0ABQ4QZT2_9HYPH</name>
<keyword evidence="2" id="KW-0472">Membrane</keyword>
<reference evidence="4" key="2">
    <citation type="submission" date="2021-08" db="EMBL/GenBank/DDBJ databases">
        <authorList>
            <person name="Tani A."/>
            <person name="Ola A."/>
            <person name="Ogura Y."/>
            <person name="Katsura K."/>
            <person name="Hayashi T."/>
        </authorList>
    </citation>
    <scope>NUCLEOTIDE SEQUENCE</scope>
    <source>
        <strain evidence="4">KCTC 52305</strain>
    </source>
</reference>
<evidence type="ECO:0000256" key="1">
    <source>
        <dbReference type="SAM" id="MobiDB-lite"/>
    </source>
</evidence>